<dbReference type="InterPro" id="IPR029066">
    <property type="entry name" value="PLP-binding_barrel"/>
</dbReference>
<feature type="binding site" evidence="5">
    <location>
        <position position="244"/>
    </location>
    <ligand>
        <name>pyridoxal 5'-phosphate</name>
        <dbReference type="ChEBI" id="CHEBI:597326"/>
    </ligand>
</feature>
<dbReference type="InterPro" id="IPR022657">
    <property type="entry name" value="De-COase2_CS"/>
</dbReference>
<keyword evidence="2 5" id="KW-0210">Decarboxylase</keyword>
<dbReference type="Gene3D" id="3.20.20.10">
    <property type="entry name" value="Alanine racemase"/>
    <property type="match status" value="1"/>
</dbReference>
<feature type="binding site" evidence="5">
    <location>
        <position position="322"/>
    </location>
    <ligand>
        <name>substrate</name>
    </ligand>
</feature>
<dbReference type="Proteomes" id="UP000772812">
    <property type="component" value="Unassembled WGS sequence"/>
</dbReference>
<organism evidence="9 10">
    <name type="scientific">Persephonella atlantica</name>
    <dbReference type="NCBI Taxonomy" id="2699429"/>
    <lineage>
        <taxon>Bacteria</taxon>
        <taxon>Pseudomonadati</taxon>
        <taxon>Aquificota</taxon>
        <taxon>Aquificia</taxon>
        <taxon>Aquificales</taxon>
        <taxon>Hydrogenothermaceae</taxon>
        <taxon>Persephonella</taxon>
    </lineage>
</organism>
<dbReference type="PRINTS" id="PR01181">
    <property type="entry name" value="DAPDCRBXLASE"/>
</dbReference>
<comment type="function">
    <text evidence="5">Specifically catalyzes the decarboxylation of meso-diaminopimelate (meso-DAP) to L-lysine.</text>
</comment>
<dbReference type="PANTHER" id="PTHR43727:SF2">
    <property type="entry name" value="GROUP IV DECARBOXYLASE"/>
    <property type="match status" value="1"/>
</dbReference>
<dbReference type="PRINTS" id="PR01179">
    <property type="entry name" value="ODADCRBXLASE"/>
</dbReference>
<feature type="modified residue" description="N6-(pyridoxal phosphate)lysine" evidence="5">
    <location>
        <position position="65"/>
    </location>
</feature>
<dbReference type="SUPFAM" id="SSF50621">
    <property type="entry name" value="Alanine racemase C-terminal domain-like"/>
    <property type="match status" value="1"/>
</dbReference>
<accession>A0ABS1GH22</accession>
<dbReference type="EMBL" id="JAACYA010000001">
    <property type="protein sequence ID" value="MBK3332214.1"/>
    <property type="molecule type" value="Genomic_DNA"/>
</dbReference>
<dbReference type="GO" id="GO:0008836">
    <property type="term" value="F:diaminopimelate decarboxylase activity"/>
    <property type="evidence" value="ECO:0007669"/>
    <property type="project" value="UniProtKB-EC"/>
</dbReference>
<keyword evidence="5" id="KW-0028">Amino-acid biosynthesis</keyword>
<evidence type="ECO:0000256" key="2">
    <source>
        <dbReference type="ARBA" id="ARBA00022793"/>
    </source>
</evidence>
<dbReference type="PROSITE" id="PS00879">
    <property type="entry name" value="ODR_DC_2_2"/>
    <property type="match status" value="1"/>
</dbReference>
<dbReference type="EC" id="4.1.1.20" evidence="5 6"/>
<feature type="binding site" evidence="5">
    <location>
        <begin position="279"/>
        <end position="282"/>
    </location>
    <ligand>
        <name>pyridoxal 5'-phosphate</name>
        <dbReference type="ChEBI" id="CHEBI:597326"/>
    </ligand>
</feature>
<dbReference type="PANTHER" id="PTHR43727">
    <property type="entry name" value="DIAMINOPIMELATE DECARBOXYLASE"/>
    <property type="match status" value="1"/>
</dbReference>
<keyword evidence="5 7" id="KW-0457">Lysine biosynthesis</keyword>
<gene>
    <name evidence="5 9" type="primary">lysA</name>
    <name evidence="9" type="ORF">GWK41_03915</name>
</gene>
<dbReference type="InterPro" id="IPR000183">
    <property type="entry name" value="Orn/DAP/Arg_de-COase"/>
</dbReference>
<evidence type="ECO:0000256" key="3">
    <source>
        <dbReference type="ARBA" id="ARBA00022898"/>
    </source>
</evidence>
<name>A0ABS1GH22_9AQUI</name>
<evidence type="ECO:0000256" key="4">
    <source>
        <dbReference type="ARBA" id="ARBA00023239"/>
    </source>
</evidence>
<feature type="binding site" evidence="5">
    <location>
        <position position="376"/>
    </location>
    <ligand>
        <name>substrate</name>
    </ligand>
</feature>
<feature type="binding site" evidence="5">
    <location>
        <position position="348"/>
    </location>
    <ligand>
        <name>substrate</name>
    </ligand>
</feature>
<reference evidence="9 10" key="1">
    <citation type="journal article" date="2021" name="Syst. Appl. Microbiol.">
        <title>Persephonella atlantica sp. nov.: How to adapt to physico-chemical gradients in high temperature hydrothermal habitats.</title>
        <authorList>
            <person name="Francois D.X."/>
            <person name="Godfroy A."/>
            <person name="Mathien C."/>
            <person name="Aube J."/>
            <person name="Cathalot C."/>
            <person name="Lesongeur F."/>
            <person name="L'Haridon S."/>
            <person name="Philippon X."/>
            <person name="Roussel E.G."/>
        </authorList>
    </citation>
    <scope>NUCLEOTIDE SEQUENCE [LARGE SCALE GENOMIC DNA]</scope>
    <source>
        <strain evidence="9 10">MO1340</strain>
    </source>
</reference>
<dbReference type="InterPro" id="IPR002986">
    <property type="entry name" value="DAP_deCOOHase_LysA"/>
</dbReference>
<comment type="caution">
    <text evidence="9">The sequence shown here is derived from an EMBL/GenBank/DDBJ whole genome shotgun (WGS) entry which is preliminary data.</text>
</comment>
<proteinExistence type="inferred from homology"/>
<feature type="binding site" evidence="5">
    <location>
        <position position="282"/>
    </location>
    <ligand>
        <name>substrate</name>
    </ligand>
</feature>
<feature type="domain" description="Orn/DAP/Arg decarboxylase 2 N-terminal" evidence="8">
    <location>
        <begin position="41"/>
        <end position="285"/>
    </location>
</feature>
<dbReference type="InterPro" id="IPR009006">
    <property type="entry name" value="Ala_racemase/Decarboxylase_C"/>
</dbReference>
<evidence type="ECO:0000256" key="7">
    <source>
        <dbReference type="RuleBase" id="RU003738"/>
    </source>
</evidence>
<feature type="binding site" evidence="5">
    <location>
        <position position="318"/>
    </location>
    <ligand>
        <name>substrate</name>
    </ligand>
</feature>
<dbReference type="Pfam" id="PF02784">
    <property type="entry name" value="Orn_Arg_deC_N"/>
    <property type="match status" value="1"/>
</dbReference>
<dbReference type="NCBIfam" id="TIGR01048">
    <property type="entry name" value="lysA"/>
    <property type="match status" value="1"/>
</dbReference>
<comment type="cofactor">
    <cofactor evidence="1 5 7">
        <name>pyridoxal 5'-phosphate</name>
        <dbReference type="ChEBI" id="CHEBI:597326"/>
    </cofactor>
</comment>
<evidence type="ECO:0000313" key="10">
    <source>
        <dbReference type="Proteomes" id="UP000772812"/>
    </source>
</evidence>
<dbReference type="SUPFAM" id="SSF51419">
    <property type="entry name" value="PLP-binding barrel"/>
    <property type="match status" value="1"/>
</dbReference>
<evidence type="ECO:0000256" key="5">
    <source>
        <dbReference type="HAMAP-Rule" id="MF_02120"/>
    </source>
</evidence>
<dbReference type="Gene3D" id="2.40.37.10">
    <property type="entry name" value="Lyase, Ornithine Decarboxylase, Chain A, domain 1"/>
    <property type="match status" value="1"/>
</dbReference>
<comment type="pathway">
    <text evidence="5 7">Amino-acid biosynthesis; L-lysine biosynthesis via DAP pathway; L-lysine from DL-2,6-diaminopimelate: step 1/1.</text>
</comment>
<keyword evidence="10" id="KW-1185">Reference proteome</keyword>
<dbReference type="HAMAP" id="MF_02120">
    <property type="entry name" value="LysA"/>
    <property type="match status" value="1"/>
</dbReference>
<dbReference type="InterPro" id="IPR022644">
    <property type="entry name" value="De-COase2_N"/>
</dbReference>
<evidence type="ECO:0000313" key="9">
    <source>
        <dbReference type="EMBL" id="MBK3332214.1"/>
    </source>
</evidence>
<protein>
    <recommendedName>
        <fullName evidence="5 6">Diaminopimelate decarboxylase</fullName>
        <shortName evidence="5">DAP decarboxylase</shortName>
        <shortName evidence="5">DAPDC</shortName>
        <ecNumber evidence="5 6">4.1.1.20</ecNumber>
    </recommendedName>
</protein>
<evidence type="ECO:0000256" key="6">
    <source>
        <dbReference type="NCBIfam" id="TIGR01048"/>
    </source>
</evidence>
<comment type="similarity">
    <text evidence="5">Belongs to the Orn/Lys/Arg decarboxylase class-II family. LysA subfamily.</text>
</comment>
<dbReference type="CDD" id="cd06828">
    <property type="entry name" value="PLPDE_III_DapDC"/>
    <property type="match status" value="1"/>
</dbReference>
<keyword evidence="4 5" id="KW-0456">Lyase</keyword>
<comment type="subunit">
    <text evidence="5">Homodimer.</text>
</comment>
<evidence type="ECO:0000256" key="1">
    <source>
        <dbReference type="ARBA" id="ARBA00001933"/>
    </source>
</evidence>
<sequence>MEGLFSRFFYFSRDSLMCENIPVSDIVKKTGTPVYIYSKSAILEKINQYKEAFKDYPTLICYAAKANSNISVLKIFQENGLGLDIVSGGELYRGLKAGFNPQKIVYAGVGKTDEELKQAIEAGILSFNVESLMELDVLDSIAESLGKKANVSIRINPDVNPKTHPYISTGLKKSKFGIDMEDALKAYRTASKKKNLNIVGIHCHIGSQIMDVSPYREAVEKTVELVFKLKKEGINLSHIDIGGGLGIKYRPEDSPPSPQDLAEMVIPIVKETGLKLIIEPGRSLIGEAGILVSQVLFLKDKGEKHFIIIDAGMNDLLRPAVYNAYHHILPVEKKGETVTADIVGPICETGDFFAVDREIDNVSRGDYLAVMSAGAYGFSMSSNYNSRPRAAEILVEKDSFHTVRKRETYEDLIKLEEEVM</sequence>
<evidence type="ECO:0000259" key="8">
    <source>
        <dbReference type="Pfam" id="PF02784"/>
    </source>
</evidence>
<feature type="binding site" evidence="5">
    <location>
        <position position="376"/>
    </location>
    <ligand>
        <name>pyridoxal 5'-phosphate</name>
        <dbReference type="ChEBI" id="CHEBI:597326"/>
    </ligand>
</feature>
<comment type="catalytic activity">
    <reaction evidence="5 7">
        <text>meso-2,6-diaminopimelate + H(+) = L-lysine + CO2</text>
        <dbReference type="Rhea" id="RHEA:15101"/>
        <dbReference type="ChEBI" id="CHEBI:15378"/>
        <dbReference type="ChEBI" id="CHEBI:16526"/>
        <dbReference type="ChEBI" id="CHEBI:32551"/>
        <dbReference type="ChEBI" id="CHEBI:57791"/>
        <dbReference type="EC" id="4.1.1.20"/>
    </reaction>
</comment>
<keyword evidence="3 5" id="KW-0663">Pyridoxal phosphate</keyword>